<dbReference type="RefSeq" id="XP_028269269.1">
    <property type="nucleotide sequence ID" value="XM_028413468.1"/>
</dbReference>
<comment type="subcellular location">
    <subcellularLocation>
        <location evidence="1">Golgi apparatus membrane</location>
        <topology evidence="1">Single-pass type II membrane protein</topology>
    </subcellularLocation>
</comment>
<evidence type="ECO:0000256" key="6">
    <source>
        <dbReference type="ARBA" id="ARBA00022968"/>
    </source>
</evidence>
<evidence type="ECO:0000256" key="7">
    <source>
        <dbReference type="ARBA" id="ARBA00022989"/>
    </source>
</evidence>
<evidence type="ECO:0000256" key="8">
    <source>
        <dbReference type="ARBA" id="ARBA00023136"/>
    </source>
</evidence>
<dbReference type="Proteomes" id="UP000515145">
    <property type="component" value="Chromosome 9"/>
</dbReference>
<gene>
    <name evidence="12" type="primary">LOC114440866</name>
</gene>
<protein>
    <submittedName>
        <fullName evidence="12">Beta-1,3-galactosyl-O-glycosyl-glycoprotein beta-1,6-N-acetylglucosaminyltransferase-like</fullName>
    </submittedName>
</protein>
<evidence type="ECO:0000256" key="2">
    <source>
        <dbReference type="ARBA" id="ARBA00004922"/>
    </source>
</evidence>
<dbReference type="InterPro" id="IPR003406">
    <property type="entry name" value="Glyco_trans_14"/>
</dbReference>
<proteinExistence type="inferred from homology"/>
<evidence type="ECO:0000256" key="5">
    <source>
        <dbReference type="ARBA" id="ARBA00022692"/>
    </source>
</evidence>
<dbReference type="GO" id="GO:0000139">
    <property type="term" value="C:Golgi membrane"/>
    <property type="evidence" value="ECO:0007669"/>
    <property type="project" value="UniProtKB-SubCell"/>
</dbReference>
<keyword evidence="7" id="KW-1133">Transmembrane helix</keyword>
<keyword evidence="9" id="KW-0325">Glycoprotein</keyword>
<dbReference type="PANTHER" id="PTHR19297:SF96">
    <property type="entry name" value="BETA-1,3-GALACTOSYL-O-GLYCOSYL-GLYCOPROTEIN BETA-1,6-N-ACETYLGLUCOSAMINYLTRANSFERASE"/>
    <property type="match status" value="1"/>
</dbReference>
<keyword evidence="8" id="KW-0472">Membrane</keyword>
<dbReference type="AlphaFoldDB" id="A0A6P7IY22"/>
<keyword evidence="11" id="KW-1185">Reference proteome</keyword>
<evidence type="ECO:0000256" key="4">
    <source>
        <dbReference type="ARBA" id="ARBA00022679"/>
    </source>
</evidence>
<accession>A0A6P7IY22</accession>
<evidence type="ECO:0000313" key="12">
    <source>
        <dbReference type="RefSeq" id="XP_028269269.1"/>
    </source>
</evidence>
<dbReference type="Pfam" id="PF02485">
    <property type="entry name" value="Branch"/>
    <property type="match status" value="1"/>
</dbReference>
<evidence type="ECO:0000313" key="11">
    <source>
        <dbReference type="Proteomes" id="UP000515145"/>
    </source>
</evidence>
<dbReference type="OrthoDB" id="2019572at2759"/>
<evidence type="ECO:0000256" key="9">
    <source>
        <dbReference type="ARBA" id="ARBA00023180"/>
    </source>
</evidence>
<reference evidence="12" key="1">
    <citation type="submission" date="2025-08" db="UniProtKB">
        <authorList>
            <consortium name="RefSeq"/>
        </authorList>
    </citation>
    <scope>IDENTIFICATION</scope>
</reference>
<dbReference type="GO" id="GO:0003829">
    <property type="term" value="F:beta-1,3-galactosyl-O-glycosyl-glycoprotein beta-1,6-N-acetylglucosaminyltransferase activity"/>
    <property type="evidence" value="ECO:0007669"/>
    <property type="project" value="TreeGrafter"/>
</dbReference>
<dbReference type="GeneID" id="114440866"/>
<dbReference type="PANTHER" id="PTHR19297">
    <property type="entry name" value="GLYCOSYLTRANSFERASE 14 FAMILY MEMBER"/>
    <property type="match status" value="1"/>
</dbReference>
<name>A0A6P7IY22_9TELE</name>
<sequence length="427" mass="48879">MRLLKQTWLLLKLIMVLGLLVTLLLVSQIKGTSPAYMRKYSWLEYTDADGGPEKKCNCSAILRRDTEALQQAKLLTITKAFVKAIQIPDEYYINATKDCRNFKLSRKYLTFPLSKEEEGFPLAYSMVVHHKVQNFERLLRAIYTPQNIYCVHVDQKAQASVYSAIKAITSCFPNVFMVSQPVNVVYSGWPRVQADLNCMTDLYNSSTNWKYFINLCGQDFPLKTNLEIVRTLRSLRGANSLESEKMPNEKQWRVTKVHEIVGGNIKGTDKKKEPPPFNLPIMSGNAYIVVSRGYIRSVLEDNRIKALIEWAKDTYSPDEFLWATIQRIPGVPGSRGTHPKYDITDMNAVARLVKWQWHEGSQGSLQAAYPECQGQHVRGICVYSAGDLPWMLEQHHLFANKFDTSTDPVAVHCLEKYLRKKALAELW</sequence>
<keyword evidence="6" id="KW-0735">Signal-anchor</keyword>
<evidence type="ECO:0000256" key="1">
    <source>
        <dbReference type="ARBA" id="ARBA00004323"/>
    </source>
</evidence>
<evidence type="ECO:0000256" key="3">
    <source>
        <dbReference type="ARBA" id="ARBA00022676"/>
    </source>
</evidence>
<keyword evidence="3" id="KW-0328">Glycosyltransferase</keyword>
<dbReference type="InParanoid" id="A0A6P7IY22"/>
<evidence type="ECO:0000256" key="10">
    <source>
        <dbReference type="ARBA" id="ARBA00038150"/>
    </source>
</evidence>
<organism evidence="11 12">
    <name type="scientific">Parambassis ranga</name>
    <name type="common">Indian glassy fish</name>
    <dbReference type="NCBI Taxonomy" id="210632"/>
    <lineage>
        <taxon>Eukaryota</taxon>
        <taxon>Metazoa</taxon>
        <taxon>Chordata</taxon>
        <taxon>Craniata</taxon>
        <taxon>Vertebrata</taxon>
        <taxon>Euteleostomi</taxon>
        <taxon>Actinopterygii</taxon>
        <taxon>Neopterygii</taxon>
        <taxon>Teleostei</taxon>
        <taxon>Neoteleostei</taxon>
        <taxon>Acanthomorphata</taxon>
        <taxon>Ovalentaria</taxon>
        <taxon>Ambassidae</taxon>
        <taxon>Parambassis</taxon>
    </lineage>
</organism>
<comment type="similarity">
    <text evidence="10">Belongs to the glycosyltransferase 14 family.</text>
</comment>
<comment type="pathway">
    <text evidence="2">Protein modification; protein glycosylation.</text>
</comment>
<keyword evidence="5" id="KW-0812">Transmembrane</keyword>
<keyword evidence="4" id="KW-0808">Transferase</keyword>